<keyword evidence="4" id="KW-1185">Reference proteome</keyword>
<evidence type="ECO:0000313" key="4">
    <source>
        <dbReference type="Proteomes" id="UP000628736"/>
    </source>
</evidence>
<keyword evidence="2" id="KW-0812">Transmembrane</keyword>
<dbReference type="Gene3D" id="1.25.40.10">
    <property type="entry name" value="Tetratricopeptide repeat domain"/>
    <property type="match status" value="1"/>
</dbReference>
<comment type="caution">
    <text evidence="3">The sequence shown here is derived from an EMBL/GenBank/DDBJ whole genome shotgun (WGS) entry which is preliminary data.</text>
</comment>
<protein>
    <recommendedName>
        <fullName evidence="5">Tetratricopeptide repeat protein</fullName>
    </recommendedName>
</protein>
<reference evidence="3" key="1">
    <citation type="submission" date="2020-08" db="EMBL/GenBank/DDBJ databases">
        <title>Genome public.</title>
        <authorList>
            <person name="Liu C."/>
            <person name="Sun Q."/>
        </authorList>
    </citation>
    <scope>NUCLEOTIDE SEQUENCE</scope>
    <source>
        <strain evidence="3">NSJ-23</strain>
    </source>
</reference>
<evidence type="ECO:0000256" key="2">
    <source>
        <dbReference type="SAM" id="Phobius"/>
    </source>
</evidence>
<organism evidence="3 4">
    <name type="scientific">Flintibacter hominis</name>
    <dbReference type="NCBI Taxonomy" id="2763048"/>
    <lineage>
        <taxon>Bacteria</taxon>
        <taxon>Bacillati</taxon>
        <taxon>Bacillota</taxon>
        <taxon>Clostridia</taxon>
        <taxon>Eubacteriales</taxon>
        <taxon>Flintibacter</taxon>
    </lineage>
</organism>
<dbReference type="EMBL" id="JACOPO010000002">
    <property type="protein sequence ID" value="MBC5721916.1"/>
    <property type="molecule type" value="Genomic_DNA"/>
</dbReference>
<feature type="transmembrane region" description="Helical" evidence="2">
    <location>
        <begin position="407"/>
        <end position="426"/>
    </location>
</feature>
<evidence type="ECO:0000313" key="3">
    <source>
        <dbReference type="EMBL" id="MBC5721916.1"/>
    </source>
</evidence>
<evidence type="ECO:0008006" key="5">
    <source>
        <dbReference type="Google" id="ProtNLM"/>
    </source>
</evidence>
<proteinExistence type="predicted"/>
<sequence length="699" mass="78645">MEQYSEKQLKIFQNFYESCRKKEIDPTGSEADKQRALLLAQENADLVRIFGEKLDGGHVEAYRMGKQRIEEQAAAEKKAAKEAKIAEQRRIDEQAAALEKAISKLYGRDKRLFFLQQELDAALKNRKEVKGVVDRYVQRYEQADKGSQGSSWGTMGGIAAGITGSTAVGAVVAADAMNKDTNTRAQNAALKSDLLNQWPIYQSMQENAEARVKAAQAEIEKAKLSLMEEHPLAELMDEISLGKPQIAFTAGNTMLIQIEVSAKSYQIAEVPAVLDGCFIAEIYEKEQKVGEAFLNFPRDGITTKQQILKGHCLEAHPGVSYTVLILPAALWVIEKYKFSAEVPTLEKLIPTYSKKFTWKAIPTRNVSWQQRLEELRLESERRAEEARKTEEARKAAAAERAKKNKKIAMIATPIVAIVVIAGALIWNNLQKNQQNDSDYQRAIALMEAGEYDAAITAFEELGDYKDSAEQISNVRYTEALELVQEGRYEDAISIFTELGDYRDSAEQVEITQELQTEAELLMQYQTAIDLLNTEPGTEQYYDAVSESREILEDLGDYRDCEELLKDFYLVTIRRTGNTNYGPFEYYYGYDSEGKLIGDGARVYIYGDDGRVTGFRTSDGTATVTSYDENGRMLSAEDAYAVYTFNYDSDGRLIEISRTSSYSGNTNRDTYGYTDENGTVLSEGEQMCYLGWIYAPEKNK</sequence>
<evidence type="ECO:0000256" key="1">
    <source>
        <dbReference type="SAM" id="Coils"/>
    </source>
</evidence>
<keyword evidence="2" id="KW-0472">Membrane</keyword>
<dbReference type="SUPFAM" id="SSF48452">
    <property type="entry name" value="TPR-like"/>
    <property type="match status" value="1"/>
</dbReference>
<dbReference type="InterPro" id="IPR006530">
    <property type="entry name" value="YD"/>
</dbReference>
<gene>
    <name evidence="3" type="ORF">H8S11_03665</name>
</gene>
<dbReference type="Proteomes" id="UP000628736">
    <property type="component" value="Unassembled WGS sequence"/>
</dbReference>
<dbReference type="RefSeq" id="WP_186852230.1">
    <property type="nucleotide sequence ID" value="NZ_JACOPO010000002.1"/>
</dbReference>
<name>A0A8J6J769_9FIRM</name>
<keyword evidence="2" id="KW-1133">Transmembrane helix</keyword>
<keyword evidence="1" id="KW-0175">Coiled coil</keyword>
<dbReference type="NCBIfam" id="TIGR01643">
    <property type="entry name" value="YD_repeat_2x"/>
    <property type="match status" value="1"/>
</dbReference>
<dbReference type="AlphaFoldDB" id="A0A8J6J769"/>
<dbReference type="InterPro" id="IPR011990">
    <property type="entry name" value="TPR-like_helical_dom_sf"/>
</dbReference>
<accession>A0A8J6J769</accession>
<feature type="coiled-coil region" evidence="1">
    <location>
        <begin position="369"/>
        <end position="406"/>
    </location>
</feature>